<sequence>MNKWIRRTAGTVGIAGGALLLGTAAHADTPVHDLADTASIDGGLSGVGVSLDTPGQRDTVGLLPDGGGPVRSGTNNGELGAVVHAPTQDGQPRDVFANGRTPDIFQALPITDVVPMDGLGMPTARTLPAPARESTGLPVRNLPIGTSMAGDTLRGGDDLARDGFAGNGLGIPLGDQLPLGAAQNLATQSQSLGGGSALPLGGGGGLPLIGGSSRDASGGGFSRDASGGRAQTTPTAGQQQTARSQGSPILAGDAVHVLPPSESFVGRHRAEAGLPTGGLPTAGGLPVVGGVLQGGTLPTKANVNTLPGAPALPVHNLLAPGTAATGASAGNALNQASGTVNNLAAQGGGTESLPVGSLPVGSLPVGGGALPVGDEALPVVGGLTGPTGTRGMPLPDTRGIPVVGGVADGLTGGKHRAQYMARHSA</sequence>
<evidence type="ECO:0000256" key="1">
    <source>
        <dbReference type="SAM" id="MobiDB-lite"/>
    </source>
</evidence>
<evidence type="ECO:0000313" key="3">
    <source>
        <dbReference type="EMBL" id="GIJ66581.1"/>
    </source>
</evidence>
<organism evidence="3 4">
    <name type="scientific">Virgisporangium ochraceum</name>
    <dbReference type="NCBI Taxonomy" id="65505"/>
    <lineage>
        <taxon>Bacteria</taxon>
        <taxon>Bacillati</taxon>
        <taxon>Actinomycetota</taxon>
        <taxon>Actinomycetes</taxon>
        <taxon>Micromonosporales</taxon>
        <taxon>Micromonosporaceae</taxon>
        <taxon>Virgisporangium</taxon>
    </lineage>
</organism>
<protein>
    <submittedName>
        <fullName evidence="3">Uncharacterized protein</fullName>
    </submittedName>
</protein>
<name>A0A8J4E9C0_9ACTN</name>
<dbReference type="EMBL" id="BOPH01000018">
    <property type="protein sequence ID" value="GIJ66581.1"/>
    <property type="molecule type" value="Genomic_DNA"/>
</dbReference>
<keyword evidence="4" id="KW-1185">Reference proteome</keyword>
<proteinExistence type="predicted"/>
<feature type="compositionally biased region" description="Low complexity" evidence="1">
    <location>
        <begin position="227"/>
        <end position="243"/>
    </location>
</feature>
<dbReference type="AlphaFoldDB" id="A0A8J4E9C0"/>
<evidence type="ECO:0000256" key="2">
    <source>
        <dbReference type="SAM" id="SignalP"/>
    </source>
</evidence>
<feature type="region of interest" description="Disordered" evidence="1">
    <location>
        <begin position="52"/>
        <end position="74"/>
    </location>
</feature>
<keyword evidence="2" id="KW-0732">Signal</keyword>
<evidence type="ECO:0000313" key="4">
    <source>
        <dbReference type="Proteomes" id="UP000635606"/>
    </source>
</evidence>
<comment type="caution">
    <text evidence="3">The sequence shown here is derived from an EMBL/GenBank/DDBJ whole genome shotgun (WGS) entry which is preliminary data.</text>
</comment>
<feature type="region of interest" description="Disordered" evidence="1">
    <location>
        <begin position="206"/>
        <end position="245"/>
    </location>
</feature>
<feature type="signal peptide" evidence="2">
    <location>
        <begin position="1"/>
        <end position="27"/>
    </location>
</feature>
<reference evidence="3" key="1">
    <citation type="submission" date="2021-01" db="EMBL/GenBank/DDBJ databases">
        <title>Whole genome shotgun sequence of Virgisporangium ochraceum NBRC 16418.</title>
        <authorList>
            <person name="Komaki H."/>
            <person name="Tamura T."/>
        </authorList>
    </citation>
    <scope>NUCLEOTIDE SEQUENCE</scope>
    <source>
        <strain evidence="3">NBRC 16418</strain>
    </source>
</reference>
<gene>
    <name evidence="3" type="ORF">Voc01_014980</name>
</gene>
<accession>A0A8J4E9C0</accession>
<feature type="chain" id="PRO_5035234903" evidence="2">
    <location>
        <begin position="28"/>
        <end position="425"/>
    </location>
</feature>
<dbReference type="Proteomes" id="UP000635606">
    <property type="component" value="Unassembled WGS sequence"/>
</dbReference>
<dbReference type="RefSeq" id="WP_203926537.1">
    <property type="nucleotide sequence ID" value="NZ_BOPH01000018.1"/>
</dbReference>